<reference evidence="10" key="1">
    <citation type="journal article" date="2022" name="Int. J. Syst. Evol. Microbiol.">
        <title>A novel species of lactic acid bacteria, Ligilactobacillus pabuli sp. nov., isolated from alfalfa silage.</title>
        <authorList>
            <person name="Tohno M."/>
            <person name="Tanizawa Y."/>
            <person name="Sawada H."/>
            <person name="Sakamoto M."/>
            <person name="Ohkuma M."/>
            <person name="Kobayashi H."/>
        </authorList>
    </citation>
    <scope>NUCLEOTIDE SEQUENCE</scope>
    <source>
        <strain evidence="10">AF129</strain>
    </source>
</reference>
<evidence type="ECO:0000313" key="10">
    <source>
        <dbReference type="EMBL" id="GKS80588.1"/>
    </source>
</evidence>
<keyword evidence="3 9" id="KW-0540">Nuclease</keyword>
<dbReference type="RefSeq" id="WP_244054276.1">
    <property type="nucleotide sequence ID" value="NZ_BQXH01000002.1"/>
</dbReference>
<evidence type="ECO:0000256" key="7">
    <source>
        <dbReference type="ARBA" id="ARBA00022842"/>
    </source>
</evidence>
<dbReference type="Pfam" id="PF09827">
    <property type="entry name" value="CRISPR_Cas2"/>
    <property type="match status" value="1"/>
</dbReference>
<dbReference type="InterPro" id="IPR019199">
    <property type="entry name" value="Virulence_VapD/CRISPR_Cas2"/>
</dbReference>
<dbReference type="EC" id="3.1.-.-" evidence="9"/>
<keyword evidence="8 9" id="KW-0051">Antiviral defense</keyword>
<evidence type="ECO:0000313" key="11">
    <source>
        <dbReference type="Proteomes" id="UP001055149"/>
    </source>
</evidence>
<evidence type="ECO:0000256" key="2">
    <source>
        <dbReference type="ARBA" id="ARBA00009959"/>
    </source>
</evidence>
<comment type="cofactor">
    <cofactor evidence="1 9">
        <name>Mg(2+)</name>
        <dbReference type="ChEBI" id="CHEBI:18420"/>
    </cofactor>
</comment>
<evidence type="ECO:0000256" key="9">
    <source>
        <dbReference type="HAMAP-Rule" id="MF_01471"/>
    </source>
</evidence>
<evidence type="ECO:0000256" key="8">
    <source>
        <dbReference type="ARBA" id="ARBA00023118"/>
    </source>
</evidence>
<name>A0ABQ5JEV4_9LACO</name>
<keyword evidence="7 9" id="KW-0460">Magnesium</keyword>
<evidence type="ECO:0000256" key="4">
    <source>
        <dbReference type="ARBA" id="ARBA00022723"/>
    </source>
</evidence>
<accession>A0ABQ5JEV4</accession>
<keyword evidence="6 9" id="KW-0378">Hydrolase</keyword>
<dbReference type="NCBIfam" id="TIGR01573">
    <property type="entry name" value="cas2"/>
    <property type="match status" value="1"/>
</dbReference>
<comment type="function">
    <text evidence="9">CRISPR (clustered regularly interspaced short palindromic repeat), is an adaptive immune system that provides protection against mobile genetic elements (viruses, transposable elements and conjugative plasmids). CRISPR clusters contain sequences complementary to antecedent mobile elements and target invading nucleic acids. CRISPR clusters are transcribed and processed into CRISPR RNA (crRNA). Functions as a ssRNA-specific endoribonuclease. Involved in the integration of spacer DNA into the CRISPR cassette.</text>
</comment>
<evidence type="ECO:0000256" key="5">
    <source>
        <dbReference type="ARBA" id="ARBA00022759"/>
    </source>
</evidence>
<sequence>MVLLVCFDLPRKTKEQRKQATKYRKRLTLLGFYMKQYSVYEREIRRNNTKNKIIAVLKQELPAKGQITVYTLPDEVNDQQIAILGNQGFQKTVRKPQLIVL</sequence>
<protein>
    <recommendedName>
        <fullName evidence="9">CRISPR-associated endoribonuclease Cas2</fullName>
        <ecNumber evidence="9">3.1.-.-</ecNumber>
    </recommendedName>
</protein>
<comment type="similarity">
    <text evidence="2 9">Belongs to the CRISPR-associated endoribonuclease Cas2 protein family.</text>
</comment>
<keyword evidence="11" id="KW-1185">Reference proteome</keyword>
<comment type="subunit">
    <text evidence="9">Homodimer, forms a heterotetramer with a Cas1 homodimer.</text>
</comment>
<evidence type="ECO:0000256" key="6">
    <source>
        <dbReference type="ARBA" id="ARBA00022801"/>
    </source>
</evidence>
<dbReference type="InterPro" id="IPR021127">
    <property type="entry name" value="CRISPR_associated_Cas2"/>
</dbReference>
<organism evidence="10 11">
    <name type="scientific">Ligilactobacillus pabuli</name>
    <dbReference type="NCBI Taxonomy" id="2886039"/>
    <lineage>
        <taxon>Bacteria</taxon>
        <taxon>Bacillati</taxon>
        <taxon>Bacillota</taxon>
        <taxon>Bacilli</taxon>
        <taxon>Lactobacillales</taxon>
        <taxon>Lactobacillaceae</taxon>
        <taxon>Ligilactobacillus</taxon>
    </lineage>
</organism>
<comment type="caution">
    <text evidence="10">The sequence shown here is derived from an EMBL/GenBank/DDBJ whole genome shotgun (WGS) entry which is preliminary data.</text>
</comment>
<keyword evidence="4 9" id="KW-0479">Metal-binding</keyword>
<keyword evidence="5 9" id="KW-0255">Endonuclease</keyword>
<dbReference type="HAMAP" id="MF_01471">
    <property type="entry name" value="Cas2"/>
    <property type="match status" value="1"/>
</dbReference>
<dbReference type="SUPFAM" id="SSF143430">
    <property type="entry name" value="TTP0101/SSO1404-like"/>
    <property type="match status" value="1"/>
</dbReference>
<dbReference type="Proteomes" id="UP001055149">
    <property type="component" value="Unassembled WGS sequence"/>
</dbReference>
<feature type="binding site" evidence="9">
    <location>
        <position position="8"/>
    </location>
    <ligand>
        <name>Mg(2+)</name>
        <dbReference type="ChEBI" id="CHEBI:18420"/>
        <note>catalytic</note>
    </ligand>
</feature>
<proteinExistence type="inferred from homology"/>
<dbReference type="Gene3D" id="3.30.70.240">
    <property type="match status" value="1"/>
</dbReference>
<gene>
    <name evidence="9" type="primary">cas2</name>
    <name evidence="10" type="ORF">LPAF129_02730</name>
</gene>
<evidence type="ECO:0000256" key="1">
    <source>
        <dbReference type="ARBA" id="ARBA00001946"/>
    </source>
</evidence>
<dbReference type="EMBL" id="BQXH01000002">
    <property type="protein sequence ID" value="GKS80588.1"/>
    <property type="molecule type" value="Genomic_DNA"/>
</dbReference>
<evidence type="ECO:0000256" key="3">
    <source>
        <dbReference type="ARBA" id="ARBA00022722"/>
    </source>
</evidence>